<evidence type="ECO:0000313" key="3">
    <source>
        <dbReference type="EMBL" id="PZX41945.1"/>
    </source>
</evidence>
<dbReference type="STRING" id="121821.GCA_001870675_03200"/>
<evidence type="ECO:0000256" key="1">
    <source>
        <dbReference type="ARBA" id="ARBA00023012"/>
    </source>
</evidence>
<evidence type="ECO:0000259" key="2">
    <source>
        <dbReference type="Pfam" id="PF01627"/>
    </source>
</evidence>
<dbReference type="InterPro" id="IPR036641">
    <property type="entry name" value="HPT_dom_sf"/>
</dbReference>
<proteinExistence type="predicted"/>
<dbReference type="Pfam" id="PF01627">
    <property type="entry name" value="Hpt"/>
    <property type="match status" value="1"/>
</dbReference>
<gene>
    <name evidence="3" type="ORF">LY56_02236</name>
</gene>
<dbReference type="SUPFAM" id="SSF47226">
    <property type="entry name" value="Histidine-containing phosphotransfer domain, HPT domain"/>
    <property type="match status" value="1"/>
</dbReference>
<dbReference type="Proteomes" id="UP000249364">
    <property type="component" value="Unassembled WGS sequence"/>
</dbReference>
<keyword evidence="1" id="KW-0902">Two-component regulatory system</keyword>
<sequence>MIDWAHVAGLCADFGEEEFAEVVALFMAEVQDGLARLAMADTPDAHRLAFHFLKGAALNLGFLDMAALTSAGEENATRGTDFRQEKEQVLALFPPACTQFEREWREKTDAIRQ</sequence>
<dbReference type="Gene3D" id="1.20.120.160">
    <property type="entry name" value="HPT domain"/>
    <property type="match status" value="1"/>
</dbReference>
<dbReference type="GO" id="GO:0000160">
    <property type="term" value="P:phosphorelay signal transduction system"/>
    <property type="evidence" value="ECO:0007669"/>
    <property type="project" value="UniProtKB-KW"/>
</dbReference>
<evidence type="ECO:0000313" key="4">
    <source>
        <dbReference type="Proteomes" id="UP000249364"/>
    </source>
</evidence>
<dbReference type="RefSeq" id="WP_071470987.1">
    <property type="nucleotide sequence ID" value="NZ_MEHT01000046.1"/>
</dbReference>
<keyword evidence="4" id="KW-1185">Reference proteome</keyword>
<dbReference type="InterPro" id="IPR008207">
    <property type="entry name" value="Sig_transdc_His_kin_Hpt_dom"/>
</dbReference>
<dbReference type="GO" id="GO:0004672">
    <property type="term" value="F:protein kinase activity"/>
    <property type="evidence" value="ECO:0007669"/>
    <property type="project" value="UniProtKB-ARBA"/>
</dbReference>
<dbReference type="OrthoDB" id="7867809at2"/>
<organism evidence="3 4">
    <name type="scientific">Roseinatronobacter thiooxidans</name>
    <dbReference type="NCBI Taxonomy" id="121821"/>
    <lineage>
        <taxon>Bacteria</taxon>
        <taxon>Pseudomonadati</taxon>
        <taxon>Pseudomonadota</taxon>
        <taxon>Alphaproteobacteria</taxon>
        <taxon>Rhodobacterales</taxon>
        <taxon>Paracoccaceae</taxon>
        <taxon>Roseinatronobacter</taxon>
    </lineage>
</organism>
<name>A0A2W7QU62_9RHOB</name>
<comment type="caution">
    <text evidence="3">The sequence shown here is derived from an EMBL/GenBank/DDBJ whole genome shotgun (WGS) entry which is preliminary data.</text>
</comment>
<dbReference type="EMBL" id="QKZQ01000010">
    <property type="protein sequence ID" value="PZX41945.1"/>
    <property type="molecule type" value="Genomic_DNA"/>
</dbReference>
<dbReference type="AlphaFoldDB" id="A0A2W7QU62"/>
<feature type="domain" description="HPt" evidence="2">
    <location>
        <begin position="21"/>
        <end position="86"/>
    </location>
</feature>
<reference evidence="3 4" key="1">
    <citation type="submission" date="2018-06" db="EMBL/GenBank/DDBJ databases">
        <title>Genomic Encyclopedia of Archaeal and Bacterial Type Strains, Phase II (KMG-II): from individual species to whole genera.</title>
        <authorList>
            <person name="Goeker M."/>
        </authorList>
    </citation>
    <scope>NUCLEOTIDE SEQUENCE [LARGE SCALE GENOMIC DNA]</scope>
    <source>
        <strain evidence="3 4">DSM 13087</strain>
    </source>
</reference>
<accession>A0A2W7QU62</accession>
<protein>
    <submittedName>
        <fullName evidence="3">Hpt domain-containing protein</fullName>
    </submittedName>
</protein>